<dbReference type="InterPro" id="IPR004360">
    <property type="entry name" value="Glyas_Fos-R_dOase_dom"/>
</dbReference>
<feature type="active site" description="Proton donor/acceptor" evidence="7">
    <location>
        <position position="335"/>
    </location>
</feature>
<dbReference type="InterPro" id="IPR029068">
    <property type="entry name" value="Glyas_Bleomycin-R_OHBP_Dase"/>
</dbReference>
<keyword evidence="5 8" id="KW-0862">Zinc</keyword>
<dbReference type="PROSITE" id="PS51819">
    <property type="entry name" value="VOC"/>
    <property type="match status" value="2"/>
</dbReference>
<keyword evidence="6 9" id="KW-0456">Lyase</keyword>
<keyword evidence="12" id="KW-1185">Reference proteome</keyword>
<reference evidence="11 12" key="3">
    <citation type="journal article" date="2017" name="Mol. Plant Pathol.">
        <title>A gapless genome sequence of the fungus Botrytis cinerea.</title>
        <authorList>
            <person name="Van Kan J.A."/>
            <person name="Stassen J.H."/>
            <person name="Mosbach A."/>
            <person name="Van Der Lee T.A."/>
            <person name="Faino L."/>
            <person name="Farmer A.D."/>
            <person name="Papasotiriou D.G."/>
            <person name="Zhou S."/>
            <person name="Seidl M.F."/>
            <person name="Cottam E."/>
            <person name="Edel D."/>
            <person name="Hahn M."/>
            <person name="Schwartz D.C."/>
            <person name="Dietrich R.A."/>
            <person name="Widdison S."/>
            <person name="Scalliet G."/>
        </authorList>
    </citation>
    <scope>NUCLEOTIDE SEQUENCE [LARGE SCALE GENOMIC DNA]</scope>
    <source>
        <strain evidence="11 12">B05.10</strain>
    </source>
</reference>
<dbReference type="AlphaFoldDB" id="A0A384K0Z3"/>
<comment type="pathway">
    <text evidence="1 9">Secondary metabolite metabolism; methylglyoxal degradation; (R)-lactate from methylglyoxal: step 1/2.</text>
</comment>
<dbReference type="Gene3D" id="3.10.180.10">
    <property type="entry name" value="2,3-Dihydroxybiphenyl 1,2-Dioxygenase, domain 1"/>
    <property type="match status" value="2"/>
</dbReference>
<evidence type="ECO:0000256" key="8">
    <source>
        <dbReference type="PIRSR" id="PIRSR604361-3"/>
    </source>
</evidence>
<feature type="binding site" evidence="8">
    <location>
        <position position="289"/>
    </location>
    <ligand>
        <name>Zn(2+)</name>
        <dbReference type="ChEBI" id="CHEBI:29105"/>
        <note>ligand shared between dimeric partners</note>
    </ligand>
</feature>
<evidence type="ECO:0000256" key="5">
    <source>
        <dbReference type="ARBA" id="ARBA00022833"/>
    </source>
</evidence>
<comment type="function">
    <text evidence="9">Catalyzes the conversion of hemimercaptal, formed from methylglyoxal and glutathione, to S-lactoylglutathione.</text>
</comment>
<dbReference type="RefSeq" id="XP_024552593.1">
    <property type="nucleotide sequence ID" value="XM_024696780.1"/>
</dbReference>
<dbReference type="InterPro" id="IPR004361">
    <property type="entry name" value="Glyoxalase_1"/>
</dbReference>
<dbReference type="EC" id="4.4.1.5" evidence="3 9"/>
<dbReference type="GO" id="GO:0004462">
    <property type="term" value="F:lactoylglutathione lyase activity"/>
    <property type="evidence" value="ECO:0007669"/>
    <property type="project" value="UniProtKB-UniRule"/>
</dbReference>
<evidence type="ECO:0000259" key="10">
    <source>
        <dbReference type="PROSITE" id="PS51819"/>
    </source>
</evidence>
<dbReference type="InterPro" id="IPR037523">
    <property type="entry name" value="VOC_core"/>
</dbReference>
<dbReference type="PANTHER" id="PTHR10374:SF30">
    <property type="entry name" value="LACTOYLGLUTATHIONE LYASE"/>
    <property type="match status" value="1"/>
</dbReference>
<feature type="domain" description="VOC" evidence="10">
    <location>
        <begin position="39"/>
        <end position="180"/>
    </location>
</feature>
<dbReference type="EMBL" id="CP009817">
    <property type="protein sequence ID" value="ATZ56483.1"/>
    <property type="molecule type" value="Genomic_DNA"/>
</dbReference>
<dbReference type="OrthoDB" id="16820at2759"/>
<dbReference type="InterPro" id="IPR018146">
    <property type="entry name" value="Glyoxalase_1_CS"/>
</dbReference>
<dbReference type="GO" id="GO:0046872">
    <property type="term" value="F:metal ion binding"/>
    <property type="evidence" value="ECO:0007669"/>
    <property type="project" value="UniProtKB-UniRule"/>
</dbReference>
<evidence type="ECO:0000256" key="2">
    <source>
        <dbReference type="ARBA" id="ARBA00010363"/>
    </source>
</evidence>
<reference evidence="11 12" key="2">
    <citation type="journal article" date="2012" name="Eukaryot. Cell">
        <title>Genome update of Botrytis cinerea strains B05.10 and T4.</title>
        <authorList>
            <person name="Staats M."/>
            <person name="van Kan J.A."/>
        </authorList>
    </citation>
    <scope>NUCLEOTIDE SEQUENCE [LARGE SCALE GENOMIC DNA]</scope>
    <source>
        <strain evidence="11 12">B05.10</strain>
    </source>
</reference>
<dbReference type="PROSITE" id="PS00934">
    <property type="entry name" value="GLYOXALASE_I_1"/>
    <property type="match status" value="1"/>
</dbReference>
<dbReference type="UniPathway" id="UPA00619">
    <property type="reaction ID" value="UER00675"/>
</dbReference>
<evidence type="ECO:0000256" key="3">
    <source>
        <dbReference type="ARBA" id="ARBA00012081"/>
    </source>
</evidence>
<dbReference type="Pfam" id="PF00903">
    <property type="entry name" value="Glyoxalase"/>
    <property type="match status" value="2"/>
</dbReference>
<keyword evidence="4 8" id="KW-0479">Metal-binding</keyword>
<name>A0A384K0Z3_BOTFB</name>
<dbReference type="CDD" id="cd07233">
    <property type="entry name" value="GlxI_Zn"/>
    <property type="match status" value="2"/>
</dbReference>
<dbReference type="VEuPathDB" id="FungiDB:Bcin13g03210"/>
<feature type="domain" description="VOC" evidence="10">
    <location>
        <begin position="198"/>
        <end position="339"/>
    </location>
</feature>
<evidence type="ECO:0000313" key="11">
    <source>
        <dbReference type="EMBL" id="ATZ56483.1"/>
    </source>
</evidence>
<evidence type="ECO:0000256" key="4">
    <source>
        <dbReference type="ARBA" id="ARBA00022723"/>
    </source>
</evidence>
<dbReference type="GeneID" id="5436851"/>
<dbReference type="Proteomes" id="UP000001798">
    <property type="component" value="Chromosome 13"/>
</dbReference>
<comment type="cofactor">
    <cofactor evidence="8">
        <name>Zn(2+)</name>
        <dbReference type="ChEBI" id="CHEBI:29105"/>
    </cofactor>
    <text evidence="8">Binds 1 zinc ion per subunit. In the homodimer, two zinc ions are bound between subunits.</text>
</comment>
<dbReference type="KEGG" id="bfu:BCIN_13g03210"/>
<comment type="catalytic activity">
    <reaction evidence="9">
        <text>(R)-S-lactoylglutathione = methylglyoxal + glutathione</text>
        <dbReference type="Rhea" id="RHEA:19069"/>
        <dbReference type="ChEBI" id="CHEBI:17158"/>
        <dbReference type="ChEBI" id="CHEBI:57474"/>
        <dbReference type="ChEBI" id="CHEBI:57925"/>
        <dbReference type="EC" id="4.4.1.5"/>
    </reaction>
</comment>
<evidence type="ECO:0000256" key="1">
    <source>
        <dbReference type="ARBA" id="ARBA00005008"/>
    </source>
</evidence>
<evidence type="ECO:0000313" key="12">
    <source>
        <dbReference type="Proteomes" id="UP000001798"/>
    </source>
</evidence>
<sequence>MYSFRNVNKLFKPNYLRLSIVDSASRSYATMATDTNTYKFNHSMIRVKDPKESVKFYEHLGMKMIRKIEQPEAKFDLYFMGYDSPKALSHGNHFSDREGLIELTHNYGTENDADYKVSNGNTEPHKGFGHTCISVDNLQAACQRIEDAGYKFQKKLSDGRMKHIAFALDPDNYWVEIVGQSPIEQTENIKTTDTETYRMNHTMIRVKDKEKSLKFYQDIMGMSLMRTAENPGANFNLYFLGYPGEQGLPTSSTTSNREGLLELTWNYGTENDESFKYHNGNDEPQGFGHICVSVDNLDAACERFEKMGVNWKKRLTDGRMKHVAFVLDPDNYWIEVIQNEKLKERANW</sequence>
<gene>
    <name evidence="11" type="ORF">BCIN_13g03210</name>
</gene>
<evidence type="ECO:0000256" key="9">
    <source>
        <dbReference type="RuleBase" id="RU361179"/>
    </source>
</evidence>
<accession>A0A384K0Z3</accession>
<dbReference type="PROSITE" id="PS00935">
    <property type="entry name" value="GLYOXALASE_I_2"/>
    <property type="match status" value="1"/>
</dbReference>
<reference evidence="11 12" key="1">
    <citation type="journal article" date="2011" name="PLoS Genet.">
        <title>Genomic analysis of the necrotrophic fungal pathogens Sclerotinia sclerotiorum and Botrytis cinerea.</title>
        <authorList>
            <person name="Amselem J."/>
            <person name="Cuomo C.A."/>
            <person name="van Kan J.A."/>
            <person name="Viaud M."/>
            <person name="Benito E.P."/>
            <person name="Couloux A."/>
            <person name="Coutinho P.M."/>
            <person name="de Vries R.P."/>
            <person name="Dyer P.S."/>
            <person name="Fillinger S."/>
            <person name="Fournier E."/>
            <person name="Gout L."/>
            <person name="Hahn M."/>
            <person name="Kohn L."/>
            <person name="Lapalu N."/>
            <person name="Plummer K.M."/>
            <person name="Pradier J.M."/>
            <person name="Quevillon E."/>
            <person name="Sharon A."/>
            <person name="Simon A."/>
            <person name="ten Have A."/>
            <person name="Tudzynski B."/>
            <person name="Tudzynski P."/>
            <person name="Wincker P."/>
            <person name="Andrew M."/>
            <person name="Anthouard V."/>
            <person name="Beever R.E."/>
            <person name="Beffa R."/>
            <person name="Benoit I."/>
            <person name="Bouzid O."/>
            <person name="Brault B."/>
            <person name="Chen Z."/>
            <person name="Choquer M."/>
            <person name="Collemare J."/>
            <person name="Cotton P."/>
            <person name="Danchin E.G."/>
            <person name="Da Silva C."/>
            <person name="Gautier A."/>
            <person name="Giraud C."/>
            <person name="Giraud T."/>
            <person name="Gonzalez C."/>
            <person name="Grossetete S."/>
            <person name="Guldener U."/>
            <person name="Henrissat B."/>
            <person name="Howlett B.J."/>
            <person name="Kodira C."/>
            <person name="Kretschmer M."/>
            <person name="Lappartient A."/>
            <person name="Leroch M."/>
            <person name="Levis C."/>
            <person name="Mauceli E."/>
            <person name="Neuveglise C."/>
            <person name="Oeser B."/>
            <person name="Pearson M."/>
            <person name="Poulain J."/>
            <person name="Poussereau N."/>
            <person name="Quesneville H."/>
            <person name="Rascle C."/>
            <person name="Schumacher J."/>
            <person name="Segurens B."/>
            <person name="Sexton A."/>
            <person name="Silva E."/>
            <person name="Sirven C."/>
            <person name="Soanes D.M."/>
            <person name="Talbot N.J."/>
            <person name="Templeton M."/>
            <person name="Yandava C."/>
            <person name="Yarden O."/>
            <person name="Zeng Q."/>
            <person name="Rollins J.A."/>
            <person name="Lebrun M.H."/>
            <person name="Dickman M."/>
        </authorList>
    </citation>
    <scope>NUCLEOTIDE SEQUENCE [LARGE SCALE GENOMIC DNA]</scope>
    <source>
        <strain evidence="11 12">B05.10</strain>
    </source>
</reference>
<dbReference type="NCBIfam" id="TIGR00068">
    <property type="entry name" value="glyox_I"/>
    <property type="match status" value="2"/>
</dbReference>
<evidence type="ECO:0000256" key="6">
    <source>
        <dbReference type="ARBA" id="ARBA00023239"/>
    </source>
</evidence>
<protein>
    <recommendedName>
        <fullName evidence="3 9">Lactoylglutathione lyase</fullName>
        <ecNumber evidence="3 9">4.4.1.5</ecNumber>
    </recommendedName>
    <alternativeName>
        <fullName evidence="9">Glyoxalase I</fullName>
    </alternativeName>
</protein>
<proteinExistence type="inferred from homology"/>
<evidence type="ECO:0000256" key="7">
    <source>
        <dbReference type="PIRSR" id="PIRSR604361-1"/>
    </source>
</evidence>
<organism evidence="11 12">
    <name type="scientific">Botryotinia fuckeliana (strain B05.10)</name>
    <name type="common">Noble rot fungus</name>
    <name type="synonym">Botrytis cinerea</name>
    <dbReference type="NCBI Taxonomy" id="332648"/>
    <lineage>
        <taxon>Eukaryota</taxon>
        <taxon>Fungi</taxon>
        <taxon>Dikarya</taxon>
        <taxon>Ascomycota</taxon>
        <taxon>Pezizomycotina</taxon>
        <taxon>Leotiomycetes</taxon>
        <taxon>Helotiales</taxon>
        <taxon>Sclerotiniaceae</taxon>
        <taxon>Botrytis</taxon>
    </lineage>
</organism>
<dbReference type="SUPFAM" id="SSF54593">
    <property type="entry name" value="Glyoxalase/Bleomycin resistance protein/Dihydroxybiphenyl dioxygenase"/>
    <property type="match status" value="2"/>
</dbReference>
<comment type="similarity">
    <text evidence="2 9">Belongs to the glyoxalase I family.</text>
</comment>
<feature type="binding site" evidence="8">
    <location>
        <position position="335"/>
    </location>
    <ligand>
        <name>Zn(2+)</name>
        <dbReference type="ChEBI" id="CHEBI:29105"/>
        <note>ligand shared between dimeric partners</note>
    </ligand>
</feature>
<dbReference type="PANTHER" id="PTHR10374">
    <property type="entry name" value="LACTOYLGLUTATHIONE LYASE GLYOXALASE I"/>
    <property type="match status" value="1"/>
</dbReference>
<feature type="binding site" evidence="8">
    <location>
        <position position="262"/>
    </location>
    <ligand>
        <name>Zn(2+)</name>
        <dbReference type="ChEBI" id="CHEBI:29105"/>
        <note>ligand shared between dimeric partners</note>
    </ligand>
</feature>